<sequence length="226" mass="23688">MKYAPFFLALAFALSPFLTDSFGGFAPDAFPVPQEDPPTQPAGYAFAIWGLIYLWLIVHGAVGTRRDNPDWGATRLPLSLSLGVGVFWIPVANLSPIWATVLIWIMLGTALAALLRAGRSEPLLLDTPLGLYAGWLTAASSVSLGLLAGGWGLTGPVPAAILAILVALVVGLVILSRRPSWGYTAALIWALVALVVQNLGTSPLVAGLSGLGALAVLGYQFKQSRA</sequence>
<dbReference type="EMBL" id="VFSV01000012">
    <property type="protein sequence ID" value="TRD20797.1"/>
    <property type="molecule type" value="Genomic_DNA"/>
</dbReference>
<keyword evidence="1" id="KW-1133">Transmembrane helix</keyword>
<dbReference type="RefSeq" id="WP_142834529.1">
    <property type="nucleotide sequence ID" value="NZ_VFSV01000012.1"/>
</dbReference>
<gene>
    <name evidence="2" type="ORF">FEV53_09225</name>
</gene>
<feature type="transmembrane region" description="Helical" evidence="1">
    <location>
        <begin position="74"/>
        <end position="91"/>
    </location>
</feature>
<comment type="caution">
    <text evidence="2">The sequence shown here is derived from an EMBL/GenBank/DDBJ whole genome shotgun (WGS) entry which is preliminary data.</text>
</comment>
<evidence type="ECO:0008006" key="4">
    <source>
        <dbReference type="Google" id="ProtNLM"/>
    </source>
</evidence>
<keyword evidence="3" id="KW-1185">Reference proteome</keyword>
<organism evidence="2 3">
    <name type="scientific">Palleronia caenipelagi</name>
    <dbReference type="NCBI Taxonomy" id="2489174"/>
    <lineage>
        <taxon>Bacteria</taxon>
        <taxon>Pseudomonadati</taxon>
        <taxon>Pseudomonadota</taxon>
        <taxon>Alphaproteobacteria</taxon>
        <taxon>Rhodobacterales</taxon>
        <taxon>Roseobacteraceae</taxon>
        <taxon>Palleronia</taxon>
    </lineage>
</organism>
<evidence type="ECO:0000313" key="3">
    <source>
        <dbReference type="Proteomes" id="UP000318590"/>
    </source>
</evidence>
<feature type="transmembrane region" description="Helical" evidence="1">
    <location>
        <begin position="97"/>
        <end position="117"/>
    </location>
</feature>
<evidence type="ECO:0000313" key="2">
    <source>
        <dbReference type="EMBL" id="TRD20797.1"/>
    </source>
</evidence>
<feature type="transmembrane region" description="Helical" evidence="1">
    <location>
        <begin position="129"/>
        <end position="151"/>
    </location>
</feature>
<name>A0A547Q335_9RHOB</name>
<reference evidence="2 3" key="1">
    <citation type="submission" date="2019-06" db="EMBL/GenBank/DDBJ databases">
        <title>Paenimaribius caenipelagi gen. nov., sp. nov., isolated from a tidal flat.</title>
        <authorList>
            <person name="Yoon J.-H."/>
        </authorList>
    </citation>
    <scope>NUCLEOTIDE SEQUENCE [LARGE SCALE GENOMIC DNA]</scope>
    <source>
        <strain evidence="2 3">JBTF-M29</strain>
    </source>
</reference>
<feature type="transmembrane region" description="Helical" evidence="1">
    <location>
        <begin position="180"/>
        <end position="197"/>
    </location>
</feature>
<proteinExistence type="predicted"/>
<keyword evidence="1" id="KW-0472">Membrane</keyword>
<feature type="transmembrane region" description="Helical" evidence="1">
    <location>
        <begin position="157"/>
        <end position="175"/>
    </location>
</feature>
<keyword evidence="1" id="KW-0812">Transmembrane</keyword>
<protein>
    <recommendedName>
        <fullName evidence="4">Tryptophan-rich sensory protein</fullName>
    </recommendedName>
</protein>
<accession>A0A547Q335</accession>
<dbReference type="Proteomes" id="UP000318590">
    <property type="component" value="Unassembled WGS sequence"/>
</dbReference>
<dbReference type="OrthoDB" id="5189031at2"/>
<feature type="transmembrane region" description="Helical" evidence="1">
    <location>
        <begin position="43"/>
        <end position="62"/>
    </location>
</feature>
<dbReference type="AlphaFoldDB" id="A0A547Q335"/>
<feature type="transmembrane region" description="Helical" evidence="1">
    <location>
        <begin position="203"/>
        <end position="221"/>
    </location>
</feature>
<evidence type="ECO:0000256" key="1">
    <source>
        <dbReference type="SAM" id="Phobius"/>
    </source>
</evidence>